<dbReference type="Pfam" id="PF14223">
    <property type="entry name" value="Retrotran_gag_2"/>
    <property type="match status" value="1"/>
</dbReference>
<sequence>MKSYGDHINEEAVVSKFLRSLNSKFNHVVAAIEEAHDLSSYSFDELMSSLLTHEGTPHKNKRGESIPKVEAEEEVNLMKDKIGTPFNGEIATSMATKMLIAGANRKVVPYTVNTARSMDIEMLIVGANRKASNTMPILAKLQRRDYLRPILVNVSNKENNVWYIDSGCTNHMCGARSMFKELDESPSSLKLSVTNPHVVSNRDFYSRHDPYYHIACFACLPDVLLLLRRSAMGPVVLLLGVLCLSGGLHEECQFPFTEKVVVSGKNGDDGDLLLFQDGPGACDMSAGALRLFISWEYSRPVAGVKVSPSSGVSLSFSYHEFVVYASR</sequence>
<proteinExistence type="predicted"/>
<reference evidence="2" key="1">
    <citation type="journal article" date="2022" name="Int. J. Mol. Sci.">
        <title>Draft Genome of Tanacetum Coccineum: Genomic Comparison of Closely Related Tanacetum-Family Plants.</title>
        <authorList>
            <person name="Yamashiro T."/>
            <person name="Shiraishi A."/>
            <person name="Nakayama K."/>
            <person name="Satake H."/>
        </authorList>
    </citation>
    <scope>NUCLEOTIDE SEQUENCE</scope>
</reference>
<keyword evidence="3" id="KW-1185">Reference proteome</keyword>
<evidence type="ECO:0000313" key="2">
    <source>
        <dbReference type="EMBL" id="GJT18454.1"/>
    </source>
</evidence>
<name>A0ABQ5BW34_9ASTR</name>
<accession>A0ABQ5BW34</accession>
<reference evidence="2" key="2">
    <citation type="submission" date="2022-01" db="EMBL/GenBank/DDBJ databases">
        <authorList>
            <person name="Yamashiro T."/>
            <person name="Shiraishi A."/>
            <person name="Satake H."/>
            <person name="Nakayama K."/>
        </authorList>
    </citation>
    <scope>NUCLEOTIDE SEQUENCE</scope>
</reference>
<protein>
    <recommendedName>
        <fullName evidence="1">Retrovirus-related Pol polyprotein from transposon TNT 1-94-like beta-barrel domain-containing protein</fullName>
    </recommendedName>
</protein>
<evidence type="ECO:0000313" key="3">
    <source>
        <dbReference type="Proteomes" id="UP001151760"/>
    </source>
</evidence>
<organism evidence="2 3">
    <name type="scientific">Tanacetum coccineum</name>
    <dbReference type="NCBI Taxonomy" id="301880"/>
    <lineage>
        <taxon>Eukaryota</taxon>
        <taxon>Viridiplantae</taxon>
        <taxon>Streptophyta</taxon>
        <taxon>Embryophyta</taxon>
        <taxon>Tracheophyta</taxon>
        <taxon>Spermatophyta</taxon>
        <taxon>Magnoliopsida</taxon>
        <taxon>eudicotyledons</taxon>
        <taxon>Gunneridae</taxon>
        <taxon>Pentapetalae</taxon>
        <taxon>asterids</taxon>
        <taxon>campanulids</taxon>
        <taxon>Asterales</taxon>
        <taxon>Asteraceae</taxon>
        <taxon>Asteroideae</taxon>
        <taxon>Anthemideae</taxon>
        <taxon>Anthemidinae</taxon>
        <taxon>Tanacetum</taxon>
    </lineage>
</organism>
<comment type="caution">
    <text evidence="2">The sequence shown here is derived from an EMBL/GenBank/DDBJ whole genome shotgun (WGS) entry which is preliminary data.</text>
</comment>
<gene>
    <name evidence="2" type="ORF">Tco_0877160</name>
</gene>
<feature type="domain" description="Retrovirus-related Pol polyprotein from transposon TNT 1-94-like beta-barrel" evidence="1">
    <location>
        <begin position="162"/>
        <end position="195"/>
    </location>
</feature>
<evidence type="ECO:0000259" key="1">
    <source>
        <dbReference type="Pfam" id="PF22936"/>
    </source>
</evidence>
<dbReference type="EMBL" id="BQNB010013638">
    <property type="protein sequence ID" value="GJT18454.1"/>
    <property type="molecule type" value="Genomic_DNA"/>
</dbReference>
<dbReference type="Pfam" id="PF22936">
    <property type="entry name" value="Pol_BBD"/>
    <property type="match status" value="1"/>
</dbReference>
<dbReference type="InterPro" id="IPR054722">
    <property type="entry name" value="PolX-like_BBD"/>
</dbReference>
<dbReference type="Proteomes" id="UP001151760">
    <property type="component" value="Unassembled WGS sequence"/>
</dbReference>